<dbReference type="InParanoid" id="H2YYH0"/>
<dbReference type="GO" id="GO:0046872">
    <property type="term" value="F:metal ion binding"/>
    <property type="evidence" value="ECO:0007669"/>
    <property type="project" value="UniProtKB-KW"/>
</dbReference>
<reference evidence="11" key="1">
    <citation type="submission" date="2003-08" db="EMBL/GenBank/DDBJ databases">
        <authorList>
            <person name="Birren B."/>
            <person name="Nusbaum C."/>
            <person name="Abebe A."/>
            <person name="Abouelleil A."/>
            <person name="Adekoya E."/>
            <person name="Ait-zahra M."/>
            <person name="Allen N."/>
            <person name="Allen T."/>
            <person name="An P."/>
            <person name="Anderson M."/>
            <person name="Anderson S."/>
            <person name="Arachchi H."/>
            <person name="Armbruster J."/>
            <person name="Bachantsang P."/>
            <person name="Baldwin J."/>
            <person name="Barry A."/>
            <person name="Bayul T."/>
            <person name="Blitshsteyn B."/>
            <person name="Bloom T."/>
            <person name="Blye J."/>
            <person name="Boguslavskiy L."/>
            <person name="Borowsky M."/>
            <person name="Boukhgalter B."/>
            <person name="Brunache A."/>
            <person name="Butler J."/>
            <person name="Calixte N."/>
            <person name="Calvo S."/>
            <person name="Camarata J."/>
            <person name="Campo K."/>
            <person name="Chang J."/>
            <person name="Cheshatsang Y."/>
            <person name="Citroen M."/>
            <person name="Collymore A."/>
            <person name="Considine T."/>
            <person name="Cook A."/>
            <person name="Cooke P."/>
            <person name="Corum B."/>
            <person name="Cuomo C."/>
            <person name="David R."/>
            <person name="Dawoe T."/>
            <person name="Degray S."/>
            <person name="Dodge S."/>
            <person name="Dooley K."/>
            <person name="Dorje P."/>
            <person name="Dorjee K."/>
            <person name="Dorris L."/>
            <person name="Duffey N."/>
            <person name="Dupes A."/>
            <person name="Elkins T."/>
            <person name="Engels R."/>
            <person name="Erickson J."/>
            <person name="Farina A."/>
            <person name="Faro S."/>
            <person name="Ferreira P."/>
            <person name="Fischer H."/>
            <person name="Fitzgerald M."/>
            <person name="Foley K."/>
            <person name="Gage D."/>
            <person name="Galagan J."/>
            <person name="Gearin G."/>
            <person name="Gnerre S."/>
            <person name="Gnirke A."/>
            <person name="Goyette A."/>
            <person name="Graham J."/>
            <person name="Grandbois E."/>
            <person name="Gyaltsen K."/>
            <person name="Hafez N."/>
            <person name="Hagopian D."/>
            <person name="Hagos B."/>
            <person name="Hall J."/>
            <person name="Hatcher B."/>
            <person name="Heller A."/>
            <person name="Higgins H."/>
            <person name="Honan T."/>
            <person name="Horn A."/>
            <person name="Houde N."/>
            <person name="Hughes L."/>
            <person name="Hulme W."/>
            <person name="Husby E."/>
            <person name="Iliev I."/>
            <person name="Jaffe D."/>
            <person name="Jones C."/>
            <person name="Kamal M."/>
            <person name="Kamat A."/>
            <person name="Kamvysselis M."/>
            <person name="Karlsson E."/>
            <person name="Kells C."/>
            <person name="Kieu A."/>
            <person name="Kisner P."/>
            <person name="Kodira C."/>
            <person name="Kulbokas E."/>
            <person name="Labutti K."/>
            <person name="Lama D."/>
            <person name="Landers T."/>
            <person name="Leger J."/>
            <person name="Levine S."/>
            <person name="Lewis D."/>
            <person name="Lewis T."/>
            <person name="Lindblad-toh K."/>
            <person name="Liu X."/>
            <person name="Lokyitsang T."/>
            <person name="Lokyitsang Y."/>
            <person name="Lucien O."/>
            <person name="Lui A."/>
            <person name="Ma L.J."/>
            <person name="Mabbitt R."/>
            <person name="Macdonald J."/>
            <person name="Maclean C."/>
            <person name="Major J."/>
            <person name="Manning J."/>
            <person name="Marabella R."/>
            <person name="Maru K."/>
            <person name="Matthews C."/>
            <person name="Mauceli E."/>
            <person name="Mccarthy M."/>
            <person name="Mcdonough S."/>
            <person name="Mcghee T."/>
            <person name="Meldrim J."/>
            <person name="Meneus L."/>
            <person name="Mesirov J."/>
            <person name="Mihalev A."/>
            <person name="Mihova T."/>
            <person name="Mikkelsen T."/>
            <person name="Mlenga V."/>
            <person name="Moru K."/>
            <person name="Mozes J."/>
            <person name="Mulrain L."/>
            <person name="Munson G."/>
            <person name="Naylor J."/>
            <person name="Newes C."/>
            <person name="Nguyen C."/>
            <person name="Nguyen N."/>
            <person name="Nguyen T."/>
            <person name="Nicol R."/>
            <person name="Nielsen C."/>
            <person name="Nizzari M."/>
            <person name="Norbu C."/>
            <person name="Norbu N."/>
            <person name="O'donnell P."/>
            <person name="Okoawo O."/>
            <person name="O'leary S."/>
            <person name="Omotosho B."/>
            <person name="O'neill K."/>
            <person name="Osman S."/>
            <person name="Parker S."/>
            <person name="Perrin D."/>
            <person name="Phunkhang P."/>
            <person name="Piqani B."/>
            <person name="Purcell S."/>
            <person name="Rachupka T."/>
            <person name="Ramasamy U."/>
            <person name="Rameau R."/>
            <person name="Ray V."/>
            <person name="Raymond C."/>
            <person name="Retta R."/>
            <person name="Richardson S."/>
            <person name="Rise C."/>
            <person name="Rodriguez J."/>
            <person name="Rogers J."/>
            <person name="Rogov P."/>
            <person name="Rutman M."/>
            <person name="Schupbach R."/>
            <person name="Seaman C."/>
            <person name="Settipalli S."/>
            <person name="Sharpe T."/>
            <person name="Sheridan J."/>
            <person name="Sherpa N."/>
            <person name="Shi J."/>
            <person name="Smirnov S."/>
            <person name="Smith C."/>
            <person name="Sougnez C."/>
            <person name="Spencer B."/>
            <person name="Stalker J."/>
            <person name="Stange-thomann N."/>
            <person name="Stavropoulos S."/>
            <person name="Stetson K."/>
            <person name="Stone C."/>
            <person name="Stone S."/>
            <person name="Stubbs M."/>
            <person name="Talamas J."/>
            <person name="Tchuinga P."/>
            <person name="Tenzing P."/>
            <person name="Tesfaye S."/>
            <person name="Theodore J."/>
            <person name="Thoulutsang Y."/>
            <person name="Topham K."/>
            <person name="Towey S."/>
            <person name="Tsamla T."/>
            <person name="Tsomo N."/>
            <person name="Vallee D."/>
            <person name="Vassiliev H."/>
            <person name="Venkataraman V."/>
            <person name="Vinson J."/>
            <person name="Vo A."/>
            <person name="Wade C."/>
            <person name="Wang S."/>
            <person name="Wangchuk T."/>
            <person name="Wangdi T."/>
            <person name="Whittaker C."/>
            <person name="Wilkinson J."/>
            <person name="Wu Y."/>
            <person name="Wyman D."/>
            <person name="Yadav S."/>
            <person name="Yang S."/>
            <person name="Yang X."/>
            <person name="Yeager S."/>
            <person name="Yee E."/>
            <person name="Young G."/>
            <person name="Zainoun J."/>
            <person name="Zembeck L."/>
            <person name="Zimmer A."/>
            <person name="Zody M."/>
            <person name="Lander E."/>
        </authorList>
    </citation>
    <scope>NUCLEOTIDE SEQUENCE [LARGE SCALE GENOMIC DNA]</scope>
</reference>
<evidence type="ECO:0000259" key="9">
    <source>
        <dbReference type="PROSITE" id="PS51471"/>
    </source>
</evidence>
<evidence type="ECO:0000313" key="11">
    <source>
        <dbReference type="Proteomes" id="UP000007875"/>
    </source>
</evidence>
<dbReference type="eggNOG" id="KOG3200">
    <property type="taxonomic scope" value="Eukaryota"/>
</dbReference>
<organism evidence="10 11">
    <name type="scientific">Ciona savignyi</name>
    <name type="common">Pacific transparent sea squirt</name>
    <dbReference type="NCBI Taxonomy" id="51511"/>
    <lineage>
        <taxon>Eukaryota</taxon>
        <taxon>Metazoa</taxon>
        <taxon>Chordata</taxon>
        <taxon>Tunicata</taxon>
        <taxon>Ascidiacea</taxon>
        <taxon>Phlebobranchia</taxon>
        <taxon>Cionidae</taxon>
        <taxon>Ciona</taxon>
    </lineage>
</organism>
<comment type="cofactor">
    <cofactor evidence="1">
        <name>Fe(2+)</name>
        <dbReference type="ChEBI" id="CHEBI:29033"/>
    </cofactor>
</comment>
<evidence type="ECO:0000256" key="3">
    <source>
        <dbReference type="ARBA" id="ARBA00007879"/>
    </source>
</evidence>
<comment type="similarity">
    <text evidence="3">Belongs to the alkB family.</text>
</comment>
<proteinExistence type="inferred from homology"/>
<evidence type="ECO:0000256" key="4">
    <source>
        <dbReference type="ARBA" id="ARBA00022723"/>
    </source>
</evidence>
<dbReference type="InterPro" id="IPR032862">
    <property type="entry name" value="ALKBH6"/>
</dbReference>
<evidence type="ECO:0000256" key="5">
    <source>
        <dbReference type="ARBA" id="ARBA00022964"/>
    </source>
</evidence>
<dbReference type="InterPro" id="IPR005123">
    <property type="entry name" value="Oxoglu/Fe-dep_dioxygenase_dom"/>
</dbReference>
<protein>
    <recommendedName>
        <fullName evidence="9">Fe2OG dioxygenase domain-containing protein</fullName>
    </recommendedName>
</protein>
<keyword evidence="11" id="KW-1185">Reference proteome</keyword>
<evidence type="ECO:0000313" key="10">
    <source>
        <dbReference type="Ensembl" id="ENSCSAVP00000010381.1"/>
    </source>
</evidence>
<dbReference type="GeneTree" id="ENSGT00510000048626"/>
<keyword evidence="4" id="KW-0479">Metal-binding</keyword>
<sequence>MKFQKQNGRFCPTEDYRTGVKLLHPKGMIAETIPDWLTECGSLVQKTKMFDDKTPNHVLVNEYKPGQGIMPHKDGPLYHPTVATISLGCHTCLDFYDDISVEGSYDLMDRYKFSLFLEPRSLLILKYSMYENLLHGIKEAFVDHVNSSFVKNTSLIGDPNVRKSLLQNESLQLQRMNTRVSLTIRHVPKTVKLKLRF</sequence>
<dbReference type="Ensembl" id="ENSCSAVT00000010506.1">
    <property type="protein sequence ID" value="ENSCSAVP00000010381.1"/>
    <property type="gene ID" value="ENSCSAVG00000006115.1"/>
</dbReference>
<dbReference type="InterPro" id="IPR027450">
    <property type="entry name" value="AlkB-like"/>
</dbReference>
<dbReference type="Proteomes" id="UP000007875">
    <property type="component" value="Unassembled WGS sequence"/>
</dbReference>
<dbReference type="Gene3D" id="2.60.120.1520">
    <property type="match status" value="1"/>
</dbReference>
<evidence type="ECO:0000256" key="6">
    <source>
        <dbReference type="ARBA" id="ARBA00023002"/>
    </source>
</evidence>
<evidence type="ECO:0000256" key="2">
    <source>
        <dbReference type="ARBA" id="ARBA00004123"/>
    </source>
</evidence>
<evidence type="ECO:0000256" key="1">
    <source>
        <dbReference type="ARBA" id="ARBA00001954"/>
    </source>
</evidence>
<keyword evidence="6" id="KW-0560">Oxidoreductase</keyword>
<keyword evidence="8" id="KW-0539">Nucleus</keyword>
<keyword evidence="7" id="KW-0408">Iron</keyword>
<reference evidence="10" key="3">
    <citation type="submission" date="2025-09" db="UniProtKB">
        <authorList>
            <consortium name="Ensembl"/>
        </authorList>
    </citation>
    <scope>IDENTIFICATION</scope>
</reference>
<accession>H2YYH0</accession>
<evidence type="ECO:0000256" key="7">
    <source>
        <dbReference type="ARBA" id="ARBA00023004"/>
    </source>
</evidence>
<reference evidence="10" key="2">
    <citation type="submission" date="2025-08" db="UniProtKB">
        <authorList>
            <consortium name="Ensembl"/>
        </authorList>
    </citation>
    <scope>IDENTIFICATION</scope>
</reference>
<dbReference type="Pfam" id="PF13532">
    <property type="entry name" value="2OG-FeII_Oxy_2"/>
    <property type="match status" value="1"/>
</dbReference>
<evidence type="ECO:0000256" key="8">
    <source>
        <dbReference type="ARBA" id="ARBA00023242"/>
    </source>
</evidence>
<dbReference type="OMA" id="GIRPHKD"/>
<name>H2YYH0_CIOSA</name>
<dbReference type="SUPFAM" id="SSF51197">
    <property type="entry name" value="Clavaminate synthase-like"/>
    <property type="match status" value="1"/>
</dbReference>
<comment type="subcellular location">
    <subcellularLocation>
        <location evidence="2">Nucleus</location>
    </subcellularLocation>
</comment>
<dbReference type="HOGENOM" id="CLU_059836_2_0_1"/>
<keyword evidence="5" id="KW-0223">Dioxygenase</keyword>
<dbReference type="STRING" id="51511.ENSCSAVP00000010381"/>
<dbReference type="GO" id="GO:0005634">
    <property type="term" value="C:nucleus"/>
    <property type="evidence" value="ECO:0007669"/>
    <property type="project" value="UniProtKB-SubCell"/>
</dbReference>
<dbReference type="AlphaFoldDB" id="H2YYH0"/>
<dbReference type="PANTHER" id="PTHR46030">
    <property type="entry name" value="ALPHA-KETOGLUTARATE-DEPENDENT DIOXYGENASE ALKB HOMOLOG 6"/>
    <property type="match status" value="1"/>
</dbReference>
<feature type="domain" description="Fe2OG dioxygenase" evidence="9">
    <location>
        <begin position="54"/>
        <end position="188"/>
    </location>
</feature>
<dbReference type="PANTHER" id="PTHR46030:SF1">
    <property type="entry name" value="ALPHA-KETOGLUTARATE-DEPENDENT DIOXYGENASE ALKB HOMOLOG 6"/>
    <property type="match status" value="1"/>
</dbReference>
<dbReference type="PROSITE" id="PS51471">
    <property type="entry name" value="FE2OG_OXY"/>
    <property type="match status" value="1"/>
</dbReference>
<dbReference type="GO" id="GO:0051213">
    <property type="term" value="F:dioxygenase activity"/>
    <property type="evidence" value="ECO:0007669"/>
    <property type="project" value="UniProtKB-KW"/>
</dbReference>